<sequence>METITQTNRTILFAEMNPERLNLVTLIGDVRGKNSLDDDKIKEINEELVVSSFEEFLEKFTPVVYSWCDAASSSIQYSLVKPENIPDNCITEIPLNESNDLLNMLITLLGAKGAQGVANVDFKFSNVLDMISPKKIMEDIRQVRREIQYTYGKYMELDEGDPKRLDLGDKLNYQFEQASQNYNNVLAMLPLAIEDIKTRLLLGDGETKQGGQDFKAGLLSMGDDGELKILEMKQEESTQLAVVDDHINTSLKETFKEDYDELNEAPSDYVRDLVVRTFCPLGSTMESAVDTEVEVSNYNNYLEFYKKSKDDFVKAVKPLIEKILGVKTFFDQYQVKEKGMQPKLLISNASLEMLVKSSNLPRLLTYLNTTNDKNEFENTIWYGIVPDVELNQSAGGKLQRIRFAGNQKVEKQGTNSMESLAILMNALLPYKITTFFSFCTGEETTFNYVATEGIEIFKDKCTPLMKQDYSEFVVPCIPNATIIPKDKSGLILDKRMIMDEEGHVMLSEEKEDVMKMWLEGIYINAAYEAAGIVAAWQCPEYLKERFNNTSSEYPGVRFDVEADDNALLAATSMTKEISGFTNAIKNSINHTGFGFVFSSDNAQYKGREIKNITVYKARNLLSNGTEFEPIYKTLVVTYIERMLRFYSGDFKQDKILKFFSSNPSSQKSRWDADRQHVNSVLQDGDELDFAIDEKNGICNVQVTFSNVTKNLKVQLTRKAGDK</sequence>
<dbReference type="AlphaFoldDB" id="A0A374NWQ8"/>
<name>A0A374NWQ8_9FIRM</name>
<accession>A0A374NWQ8</accession>
<comment type="caution">
    <text evidence="1">The sequence shown here is derived from an EMBL/GenBank/DDBJ whole genome shotgun (WGS) entry which is preliminary data.</text>
</comment>
<dbReference type="EMBL" id="QSON01000032">
    <property type="protein sequence ID" value="RGI95335.1"/>
    <property type="molecule type" value="Genomic_DNA"/>
</dbReference>
<proteinExistence type="predicted"/>
<reference evidence="1 2" key="1">
    <citation type="submission" date="2018-08" db="EMBL/GenBank/DDBJ databases">
        <title>A genome reference for cultivated species of the human gut microbiota.</title>
        <authorList>
            <person name="Zou Y."/>
            <person name="Xue W."/>
            <person name="Luo G."/>
        </authorList>
    </citation>
    <scope>NUCLEOTIDE SEQUENCE [LARGE SCALE GENOMIC DNA]</scope>
    <source>
        <strain evidence="1 2">TM09-12</strain>
    </source>
</reference>
<gene>
    <name evidence="1" type="ORF">DXD79_32240</name>
</gene>
<organism evidence="1 2">
    <name type="scientific">Hungatella hathewayi</name>
    <dbReference type="NCBI Taxonomy" id="154046"/>
    <lineage>
        <taxon>Bacteria</taxon>
        <taxon>Bacillati</taxon>
        <taxon>Bacillota</taxon>
        <taxon>Clostridia</taxon>
        <taxon>Lachnospirales</taxon>
        <taxon>Lachnospiraceae</taxon>
        <taxon>Hungatella</taxon>
    </lineage>
</organism>
<evidence type="ECO:0000313" key="2">
    <source>
        <dbReference type="Proteomes" id="UP000263014"/>
    </source>
</evidence>
<dbReference type="Proteomes" id="UP000263014">
    <property type="component" value="Unassembled WGS sequence"/>
</dbReference>
<protein>
    <submittedName>
        <fullName evidence="1">Transcriptional regulator</fullName>
    </submittedName>
</protein>
<evidence type="ECO:0000313" key="1">
    <source>
        <dbReference type="EMBL" id="RGI95335.1"/>
    </source>
</evidence>
<dbReference type="RefSeq" id="WP_117624028.1">
    <property type="nucleotide sequence ID" value="NZ_CABJBJ010000045.1"/>
</dbReference>